<proteinExistence type="predicted"/>
<evidence type="ECO:0000313" key="2">
    <source>
        <dbReference type="Proteomes" id="UP000203537"/>
    </source>
</evidence>
<reference evidence="1 2" key="1">
    <citation type="journal article" date="2004" name="Science">
        <title>Genome sequence of a polydnavirus: insights into symbiotic virus evolution.</title>
        <authorList>
            <person name="Espagne E."/>
            <person name="Dupuy C."/>
            <person name="Huguet E."/>
            <person name="Cattolico L."/>
            <person name="Provost B."/>
            <person name="Martins N."/>
            <person name="Poirie M."/>
            <person name="Periquet G."/>
            <person name="Drezen J.M."/>
        </authorList>
    </citation>
    <scope>NUCLEOTIDE SEQUENCE [LARGE SCALE GENOMIC DNA]</scope>
</reference>
<dbReference type="RefSeq" id="YP_184778.1">
    <property type="nucleotide sequence ID" value="NC_006635.1"/>
</dbReference>
<dbReference type="EMBL" id="AJ632306">
    <property type="protein sequence ID" value="CAG17400.1"/>
    <property type="molecule type" value="Genomic_DNA"/>
</dbReference>
<dbReference type="KEGG" id="vg:3238788"/>
<protein>
    <submittedName>
        <fullName evidence="1">Uncharacterized protein</fullName>
    </submittedName>
</protein>
<dbReference type="Proteomes" id="UP000203537">
    <property type="component" value="Genome"/>
</dbReference>
<accession>Q5ZP61</accession>
<dbReference type="GeneID" id="3238788"/>
<evidence type="ECO:0000313" key="1">
    <source>
        <dbReference type="EMBL" id="CAG17400.1"/>
    </source>
</evidence>
<organism evidence="1 2">
    <name type="scientific">Bracoviriform congregatae</name>
    <dbReference type="NCBI Taxonomy" id="39640"/>
    <lineage>
        <taxon>Viruses</taxon>
        <taxon>Viruses incertae sedis</taxon>
        <taxon>Polydnaviriformidae</taxon>
        <taxon>Bracoviriform</taxon>
    </lineage>
</organism>
<gene>
    <name evidence="1" type="ORF">CcBV_3.6</name>
</gene>
<name>Q5ZP61_9VIRU</name>
<sequence>MLSPRLTVPEFFFLIKNISSSGMVHYDRSVPNKPVLSSERAEINQCIIVNFRRLNNFKKNERDATTSCSLLFLLWQRTVSIKRLFFGNFFSFVGYCPDSATCYHFWYSCD</sequence>